<evidence type="ECO:0000313" key="1">
    <source>
        <dbReference type="EMBL" id="SFK17800.1"/>
    </source>
</evidence>
<dbReference type="RefSeq" id="WP_156444331.1">
    <property type="nucleotide sequence ID" value="NZ_FORY01000050.1"/>
</dbReference>
<gene>
    <name evidence="1" type="ORF">SAMN04488138_1502</name>
</gene>
<name>A0A1I3XE23_9RHOB</name>
<dbReference type="EMBL" id="FORY01000050">
    <property type="protein sequence ID" value="SFK17800.1"/>
    <property type="molecule type" value="Genomic_DNA"/>
</dbReference>
<dbReference type="AlphaFoldDB" id="A0A1I3XE23"/>
<protein>
    <submittedName>
        <fullName evidence="1">Uncharacterized protein</fullName>
    </submittedName>
</protein>
<dbReference type="GeneID" id="98667196"/>
<accession>A0A1I3XE23</accession>
<evidence type="ECO:0000313" key="2">
    <source>
        <dbReference type="Proteomes" id="UP000183299"/>
    </source>
</evidence>
<proteinExistence type="predicted"/>
<reference evidence="1 2" key="1">
    <citation type="submission" date="2016-10" db="EMBL/GenBank/DDBJ databases">
        <authorList>
            <person name="de Groot N.N."/>
        </authorList>
    </citation>
    <scope>NUCLEOTIDE SEQUENCE [LARGE SCALE GENOMIC DNA]</scope>
    <source>
        <strain evidence="1 2">CGMCC 1.8891</strain>
    </source>
</reference>
<keyword evidence="2" id="KW-1185">Reference proteome</keyword>
<sequence length="52" mass="5504">MTAATFAFLVTVWFSDGTPPEVFVEDSGLTGEDCIALLLEHDGPGEASCVKE</sequence>
<dbReference type="STRING" id="576117.SAMN04488138_1502"/>
<organism evidence="1 2">
    <name type="scientific">Celeribacter halophilus</name>
    <dbReference type="NCBI Taxonomy" id="576117"/>
    <lineage>
        <taxon>Bacteria</taxon>
        <taxon>Pseudomonadati</taxon>
        <taxon>Pseudomonadota</taxon>
        <taxon>Alphaproteobacteria</taxon>
        <taxon>Rhodobacterales</taxon>
        <taxon>Roseobacteraceae</taxon>
        <taxon>Celeribacter</taxon>
    </lineage>
</organism>
<dbReference type="Proteomes" id="UP000183299">
    <property type="component" value="Unassembled WGS sequence"/>
</dbReference>